<name>A0A165CVQ7_9BASI</name>
<dbReference type="SUPFAM" id="SSF141130">
    <property type="entry name" value="Acetamidase/Formamidase-like"/>
    <property type="match status" value="1"/>
</dbReference>
<sequence length="316" mass="34226">MPPQYTIHQRQCHLKWDNSIPPVATVASGSVVNFDCLDASNGQITPSSTVESVATMDFNQVDQVNGPIFVETAEPGDVLEVEFLELETADWGWTANIPGFGVLADAFETPALKIWKIEKDENGQSFTWFKEGKIRIPTAPFCGEIGVAPGAMGAFSTIPPLRTGGNIDTKHVTKGTKIYLPIEVKGALFSVGDGHAAQGDGECCGTAIETPMKVSVRLTVHKDMPHVKEPSFLTPGPLASNFNTGKYYSTLGIDPDIGQAMKKAITYIVDYLESVHGLTRVEAYMLCSVCMDLRMCEVVDMPNYAIGAFLPLSVFV</sequence>
<dbReference type="Gene3D" id="2.60.120.580">
    <property type="entry name" value="Acetamidase/Formamidase-like domains"/>
    <property type="match status" value="2"/>
</dbReference>
<dbReference type="PANTHER" id="PTHR31891:SF1">
    <property type="entry name" value="FORMAMIDASE C869.04-RELATED"/>
    <property type="match status" value="1"/>
</dbReference>
<dbReference type="STRING" id="1353952.A0A165CVQ7"/>
<protein>
    <submittedName>
        <fullName evidence="1">Formamidase</fullName>
    </submittedName>
</protein>
<evidence type="ECO:0000313" key="2">
    <source>
        <dbReference type="Proteomes" id="UP000076842"/>
    </source>
</evidence>
<dbReference type="OrthoDB" id="3335528at2759"/>
<dbReference type="Gene3D" id="3.10.28.20">
    <property type="entry name" value="Acetamidase/Formamidase-like domains"/>
    <property type="match status" value="1"/>
</dbReference>
<evidence type="ECO:0000313" key="1">
    <source>
        <dbReference type="EMBL" id="KZT51488.1"/>
    </source>
</evidence>
<keyword evidence="2" id="KW-1185">Reference proteome</keyword>
<dbReference type="InParanoid" id="A0A165CVQ7"/>
<accession>A0A165CVQ7</accession>
<dbReference type="GO" id="GO:0016811">
    <property type="term" value="F:hydrolase activity, acting on carbon-nitrogen (but not peptide) bonds, in linear amides"/>
    <property type="evidence" value="ECO:0007669"/>
    <property type="project" value="InterPro"/>
</dbReference>
<organism evidence="1 2">
    <name type="scientific">Calocera cornea HHB12733</name>
    <dbReference type="NCBI Taxonomy" id="1353952"/>
    <lineage>
        <taxon>Eukaryota</taxon>
        <taxon>Fungi</taxon>
        <taxon>Dikarya</taxon>
        <taxon>Basidiomycota</taxon>
        <taxon>Agaricomycotina</taxon>
        <taxon>Dacrymycetes</taxon>
        <taxon>Dacrymycetales</taxon>
        <taxon>Dacrymycetaceae</taxon>
        <taxon>Calocera</taxon>
    </lineage>
</organism>
<dbReference type="PANTHER" id="PTHR31891">
    <property type="entry name" value="FORMAMIDASE C869.04-RELATED"/>
    <property type="match status" value="1"/>
</dbReference>
<dbReference type="AlphaFoldDB" id="A0A165CVQ7"/>
<dbReference type="Pfam" id="PF03069">
    <property type="entry name" value="FmdA_AmdA"/>
    <property type="match status" value="2"/>
</dbReference>
<dbReference type="Proteomes" id="UP000076842">
    <property type="component" value="Unassembled WGS sequence"/>
</dbReference>
<gene>
    <name evidence="1" type="ORF">CALCODRAFT_503474</name>
</gene>
<dbReference type="InterPro" id="IPR004304">
    <property type="entry name" value="FmdA_AmdA"/>
</dbReference>
<reference evidence="1 2" key="1">
    <citation type="journal article" date="2016" name="Mol. Biol. Evol.">
        <title>Comparative Genomics of Early-Diverging Mushroom-Forming Fungi Provides Insights into the Origins of Lignocellulose Decay Capabilities.</title>
        <authorList>
            <person name="Nagy L.G."/>
            <person name="Riley R."/>
            <person name="Tritt A."/>
            <person name="Adam C."/>
            <person name="Daum C."/>
            <person name="Floudas D."/>
            <person name="Sun H."/>
            <person name="Yadav J.S."/>
            <person name="Pangilinan J."/>
            <person name="Larsson K.H."/>
            <person name="Matsuura K."/>
            <person name="Barry K."/>
            <person name="Labutti K."/>
            <person name="Kuo R."/>
            <person name="Ohm R.A."/>
            <person name="Bhattacharya S.S."/>
            <person name="Shirouzu T."/>
            <person name="Yoshinaga Y."/>
            <person name="Martin F.M."/>
            <person name="Grigoriev I.V."/>
            <person name="Hibbett D.S."/>
        </authorList>
    </citation>
    <scope>NUCLEOTIDE SEQUENCE [LARGE SCALE GENOMIC DNA]</scope>
    <source>
        <strain evidence="1 2">HHB12733</strain>
    </source>
</reference>
<proteinExistence type="predicted"/>
<dbReference type="EMBL" id="KV424105">
    <property type="protein sequence ID" value="KZT51488.1"/>
    <property type="molecule type" value="Genomic_DNA"/>
</dbReference>